<dbReference type="Proteomes" id="UP000000647">
    <property type="component" value="Chromosome"/>
</dbReference>
<dbReference type="eggNOG" id="COG0446">
    <property type="taxonomic scope" value="Bacteria"/>
</dbReference>
<accession>A1WXL7</accession>
<evidence type="ECO:0000313" key="3">
    <source>
        <dbReference type="EMBL" id="ABM62429.1"/>
    </source>
</evidence>
<dbReference type="STRING" id="349124.Hhal_1665"/>
<dbReference type="SUPFAM" id="SSF51905">
    <property type="entry name" value="FAD/NAD(P)-binding domain"/>
    <property type="match status" value="2"/>
</dbReference>
<dbReference type="RefSeq" id="WP_011814451.1">
    <property type="nucleotide sequence ID" value="NC_008789.1"/>
</dbReference>
<evidence type="ECO:0000256" key="1">
    <source>
        <dbReference type="ARBA" id="ARBA00022729"/>
    </source>
</evidence>
<organism evidence="3 4">
    <name type="scientific">Halorhodospira halophila (strain DSM 244 / SL1)</name>
    <name type="common">Ectothiorhodospira halophila (strain DSM 244 / SL1)</name>
    <dbReference type="NCBI Taxonomy" id="349124"/>
    <lineage>
        <taxon>Bacteria</taxon>
        <taxon>Pseudomonadati</taxon>
        <taxon>Pseudomonadota</taxon>
        <taxon>Gammaproteobacteria</taxon>
        <taxon>Chromatiales</taxon>
        <taxon>Ectothiorhodospiraceae</taxon>
        <taxon>Halorhodospira</taxon>
    </lineage>
</organism>
<reference evidence="4" key="1">
    <citation type="submission" date="2006-12" db="EMBL/GenBank/DDBJ databases">
        <title>Complete sequence of Halorhodospira halophila SL1.</title>
        <authorList>
            <consortium name="US DOE Joint Genome Institute"/>
            <person name="Copeland A."/>
            <person name="Lucas S."/>
            <person name="Lapidus A."/>
            <person name="Barry K."/>
            <person name="Detter J.C."/>
            <person name="Glavina del Rio T."/>
            <person name="Hammon N."/>
            <person name="Israni S."/>
            <person name="Dalin E."/>
            <person name="Tice H."/>
            <person name="Pitluck S."/>
            <person name="Saunders E."/>
            <person name="Brettin T."/>
            <person name="Bruce D."/>
            <person name="Han C."/>
            <person name="Tapia R."/>
            <person name="Schmutz J."/>
            <person name="Larimer F."/>
            <person name="Land M."/>
            <person name="Hauser L."/>
            <person name="Kyrpides N."/>
            <person name="Mikhailova N."/>
            <person name="Hoff W."/>
            <person name="Richardson P."/>
        </authorList>
    </citation>
    <scope>NUCLEOTIDE SEQUENCE [LARGE SCALE GENOMIC DNA]</scope>
    <source>
        <strain evidence="4">DSM 244 / SL1</strain>
    </source>
</reference>
<reference evidence="3 4" key="2">
    <citation type="journal article" date="2013" name="Stand. Genomic Sci.">
        <title>Complete genome sequence of Halorhodospira halophila SL1.</title>
        <authorList>
            <person name="Challacombe J.F."/>
            <person name="Majid S."/>
            <person name="Deole R."/>
            <person name="Brettin T.S."/>
            <person name="Bruce D."/>
            <person name="Delano S.F."/>
            <person name="Detter J.C."/>
            <person name="Gleasner C.D."/>
            <person name="Han C.S."/>
            <person name="Misra M."/>
            <person name="Reitenga K.G."/>
            <person name="Mikhailova N."/>
            <person name="Woyke T."/>
            <person name="Pitluck S."/>
            <person name="Nolan M."/>
            <person name="Land M.L."/>
            <person name="Saunders E."/>
            <person name="Tapia R."/>
            <person name="Lapidus A."/>
            <person name="Ivanova N."/>
            <person name="Hoff W.D."/>
        </authorList>
    </citation>
    <scope>NUCLEOTIDE SEQUENCE [LARGE SCALE GENOMIC DNA]</scope>
    <source>
        <strain evidence="4">DSM 244 / SL1</strain>
    </source>
</reference>
<dbReference type="AlphaFoldDB" id="A1WXL7"/>
<feature type="domain" description="FAD/NAD(P)-binding" evidence="2">
    <location>
        <begin position="61"/>
        <end position="173"/>
    </location>
</feature>
<dbReference type="GO" id="GO:0071949">
    <property type="term" value="F:FAD binding"/>
    <property type="evidence" value="ECO:0007669"/>
    <property type="project" value="TreeGrafter"/>
</dbReference>
<dbReference type="EMBL" id="CP000544">
    <property type="protein sequence ID" value="ABM62429.1"/>
    <property type="molecule type" value="Genomic_DNA"/>
</dbReference>
<dbReference type="OrthoDB" id="9802771at2"/>
<dbReference type="Gene3D" id="3.50.50.100">
    <property type="match status" value="1"/>
</dbReference>
<dbReference type="PROSITE" id="PS51318">
    <property type="entry name" value="TAT"/>
    <property type="match status" value="1"/>
</dbReference>
<dbReference type="PANTHER" id="PTHR10632:SF2">
    <property type="entry name" value="SULFIDE:QUINONE OXIDOREDUCTASE, MITOCHONDRIAL"/>
    <property type="match status" value="1"/>
</dbReference>
<dbReference type="GO" id="GO:0070224">
    <property type="term" value="F:sulfide:quinone oxidoreductase activity"/>
    <property type="evidence" value="ECO:0007669"/>
    <property type="project" value="TreeGrafter"/>
</dbReference>
<evidence type="ECO:0000259" key="2">
    <source>
        <dbReference type="Pfam" id="PF07992"/>
    </source>
</evidence>
<keyword evidence="1" id="KW-0732">Signal</keyword>
<name>A1WXL7_HALHL</name>
<dbReference type="GO" id="GO:0070221">
    <property type="term" value="P:sulfide oxidation, using sulfide:quinone oxidoreductase"/>
    <property type="evidence" value="ECO:0007669"/>
    <property type="project" value="TreeGrafter"/>
</dbReference>
<keyword evidence="4" id="KW-1185">Reference proteome</keyword>
<dbReference type="PANTHER" id="PTHR10632">
    <property type="entry name" value="SULFIDE:QUINONE OXIDOREDUCTASE"/>
    <property type="match status" value="1"/>
</dbReference>
<protein>
    <submittedName>
        <fullName evidence="3">FAD-dependent pyridine nucleotide-disulfide oxidoreductase</fullName>
    </submittedName>
</protein>
<gene>
    <name evidence="3" type="ordered locus">Hhal_1665</name>
</gene>
<dbReference type="Pfam" id="PF07992">
    <property type="entry name" value="Pyr_redox_2"/>
    <property type="match status" value="1"/>
</dbReference>
<dbReference type="KEGG" id="hha:Hhal_1665"/>
<evidence type="ECO:0000313" key="4">
    <source>
        <dbReference type="Proteomes" id="UP000000647"/>
    </source>
</evidence>
<dbReference type="HOGENOM" id="CLU_030742_2_0_6"/>
<dbReference type="InterPro" id="IPR019546">
    <property type="entry name" value="TAT_signal_bac_arc"/>
</dbReference>
<dbReference type="InterPro" id="IPR015904">
    <property type="entry name" value="Sulphide_quinone_reductase"/>
</dbReference>
<proteinExistence type="predicted"/>
<dbReference type="InterPro" id="IPR023753">
    <property type="entry name" value="FAD/NAD-binding_dom"/>
</dbReference>
<dbReference type="NCBIfam" id="TIGR01409">
    <property type="entry name" value="TAT_signal_seq"/>
    <property type="match status" value="1"/>
</dbReference>
<dbReference type="InterPro" id="IPR036188">
    <property type="entry name" value="FAD/NAD-bd_sf"/>
</dbReference>
<sequence>MTDHNPSGSEGIDLKRLVEACSRRDFLKLSGMSTGAIAAGALGAGTLLHSQPARAVQTNARIVIVGAGSGGLNAANRLRRALDGAEITLVDRREDHYYQPGLTLVATGYWTRDKTEDRNERYIPRGVNWVQAMVEEYDPENNRIITDEGETLEYDYLLVTTGLELRFDRIEGMSADLIGTHGIGCVYDTPSNACATWDALEDYLQQGGKGLFVRPPGAIKCAGAPLKMTMITEHRLRQREMRGNADLHYYAPGDGLFSQPDIDDFLKRHFPEERDIDVHWHHRVKGIEPEEKRVTFESDEDGEFTESYDFIHLPPSMSAPKPLRESELAAQEGPHADGGWLEVDQYTLQHKRYPNVFGAGDCCGVPIGKTSATVKNMTPVMVENLISVIQDGEPTAEFDGYTSCPLITEIGQAILVEFNYDLEMVPSFGFISPYREHWMAWVMKEHLLLPAYNAMLHGRMS</sequence>
<dbReference type="InterPro" id="IPR006311">
    <property type="entry name" value="TAT_signal"/>
</dbReference>